<dbReference type="Proteomes" id="UP001162972">
    <property type="component" value="Chromosome 10"/>
</dbReference>
<gene>
    <name evidence="1" type="ORF">OIU84_019906</name>
</gene>
<keyword evidence="2" id="KW-1185">Reference proteome</keyword>
<protein>
    <submittedName>
        <fullName evidence="1">Uncharacterized protein</fullName>
    </submittedName>
</protein>
<name>A0AAD6L017_9ROSI</name>
<dbReference type="EMBL" id="JAPFFJ010000003">
    <property type="protein sequence ID" value="KAJ6432758.1"/>
    <property type="molecule type" value="Genomic_DNA"/>
</dbReference>
<evidence type="ECO:0000313" key="1">
    <source>
        <dbReference type="EMBL" id="KAJ6432758.1"/>
    </source>
</evidence>
<comment type="caution">
    <text evidence="1">The sequence shown here is derived from an EMBL/GenBank/DDBJ whole genome shotgun (WGS) entry which is preliminary data.</text>
</comment>
<reference evidence="1 2" key="1">
    <citation type="journal article" date="2023" name="Int. J. Mol. Sci.">
        <title>De Novo Assembly and Annotation of 11 Diverse Shrub Willow (Salix) Genomes Reveals Novel Gene Organization in Sex-Linked Regions.</title>
        <authorList>
            <person name="Hyden B."/>
            <person name="Feng K."/>
            <person name="Yates T.B."/>
            <person name="Jawdy S."/>
            <person name="Cereghino C."/>
            <person name="Smart L.B."/>
            <person name="Muchero W."/>
        </authorList>
    </citation>
    <scope>NUCLEOTIDE SEQUENCE [LARGE SCALE GENOMIC DNA]</scope>
    <source>
        <tissue evidence="1">Shoot tip</tissue>
    </source>
</reference>
<organism evidence="1 2">
    <name type="scientific">Salix udensis</name>
    <dbReference type="NCBI Taxonomy" id="889485"/>
    <lineage>
        <taxon>Eukaryota</taxon>
        <taxon>Viridiplantae</taxon>
        <taxon>Streptophyta</taxon>
        <taxon>Embryophyta</taxon>
        <taxon>Tracheophyta</taxon>
        <taxon>Spermatophyta</taxon>
        <taxon>Magnoliopsida</taxon>
        <taxon>eudicotyledons</taxon>
        <taxon>Gunneridae</taxon>
        <taxon>Pentapetalae</taxon>
        <taxon>rosids</taxon>
        <taxon>fabids</taxon>
        <taxon>Malpighiales</taxon>
        <taxon>Salicaceae</taxon>
        <taxon>Saliceae</taxon>
        <taxon>Salix</taxon>
    </lineage>
</organism>
<dbReference type="AlphaFoldDB" id="A0AAD6L017"/>
<proteinExistence type="predicted"/>
<evidence type="ECO:0000313" key="2">
    <source>
        <dbReference type="Proteomes" id="UP001162972"/>
    </source>
</evidence>
<accession>A0AAD6L017</accession>
<sequence length="49" mass="5624">MLAGRLLQPWMWCMPSRGREGLFMGSVVRAFDFKNESLAVKKGFFRDGV</sequence>